<feature type="compositionally biased region" description="Polar residues" evidence="1">
    <location>
        <begin position="181"/>
        <end position="192"/>
    </location>
</feature>
<feature type="region of interest" description="Disordered" evidence="1">
    <location>
        <begin position="566"/>
        <end position="619"/>
    </location>
</feature>
<keyword evidence="2" id="KW-0472">Membrane</keyword>
<keyword evidence="2" id="KW-1133">Transmembrane helix</keyword>
<feature type="compositionally biased region" description="Low complexity" evidence="1">
    <location>
        <begin position="523"/>
        <end position="542"/>
    </location>
</feature>
<keyword evidence="2" id="KW-0812">Transmembrane</keyword>
<feature type="compositionally biased region" description="Polar residues" evidence="1">
    <location>
        <begin position="257"/>
        <end position="270"/>
    </location>
</feature>
<feature type="compositionally biased region" description="Polar residues" evidence="1">
    <location>
        <begin position="292"/>
        <end position="311"/>
    </location>
</feature>
<feature type="compositionally biased region" description="Low complexity" evidence="1">
    <location>
        <begin position="338"/>
        <end position="348"/>
    </location>
</feature>
<feature type="region of interest" description="Disordered" evidence="1">
    <location>
        <begin position="443"/>
        <end position="498"/>
    </location>
</feature>
<feature type="region of interest" description="Disordered" evidence="1">
    <location>
        <begin position="146"/>
        <end position="211"/>
    </location>
</feature>
<feature type="region of interest" description="Disordered" evidence="1">
    <location>
        <begin position="518"/>
        <end position="542"/>
    </location>
</feature>
<feature type="compositionally biased region" description="Low complexity" evidence="1">
    <location>
        <begin position="119"/>
        <end position="132"/>
    </location>
</feature>
<organism evidence="3 4">
    <name type="scientific">Novymonas esmeraldas</name>
    <dbReference type="NCBI Taxonomy" id="1808958"/>
    <lineage>
        <taxon>Eukaryota</taxon>
        <taxon>Discoba</taxon>
        <taxon>Euglenozoa</taxon>
        <taxon>Kinetoplastea</taxon>
        <taxon>Metakinetoplastina</taxon>
        <taxon>Trypanosomatida</taxon>
        <taxon>Trypanosomatidae</taxon>
        <taxon>Novymonas</taxon>
    </lineage>
</organism>
<evidence type="ECO:0000256" key="1">
    <source>
        <dbReference type="SAM" id="MobiDB-lite"/>
    </source>
</evidence>
<gene>
    <name evidence="3" type="ORF">NESM_000537200</name>
</gene>
<proteinExistence type="predicted"/>
<protein>
    <submittedName>
        <fullName evidence="3">Uncharacterized protein</fullName>
    </submittedName>
</protein>
<dbReference type="EMBL" id="JAECZO010000067">
    <property type="protein sequence ID" value="KAK7196035.1"/>
    <property type="molecule type" value="Genomic_DNA"/>
</dbReference>
<feature type="region of interest" description="Disordered" evidence="1">
    <location>
        <begin position="255"/>
        <end position="420"/>
    </location>
</feature>
<evidence type="ECO:0000256" key="2">
    <source>
        <dbReference type="SAM" id="Phobius"/>
    </source>
</evidence>
<feature type="compositionally biased region" description="Basic and acidic residues" evidence="1">
    <location>
        <begin position="596"/>
        <end position="605"/>
    </location>
</feature>
<reference evidence="3 4" key="1">
    <citation type="journal article" date="2021" name="MBio">
        <title>A New Model Trypanosomatid, Novymonas esmeraldas: Genomic Perception of Its 'Candidatus Pandoraea novymonadis' Endosymbiont.</title>
        <authorList>
            <person name="Zakharova A."/>
            <person name="Saura A."/>
            <person name="Butenko A."/>
            <person name="Podesvova L."/>
            <person name="Warmusova S."/>
            <person name="Kostygov A.Y."/>
            <person name="Nenarokova A."/>
            <person name="Lukes J."/>
            <person name="Opperdoes F.R."/>
            <person name="Yurchenko V."/>
        </authorList>
    </citation>
    <scope>NUCLEOTIDE SEQUENCE [LARGE SCALE GENOMIC DNA]</scope>
    <source>
        <strain evidence="3 4">E262AT.01</strain>
    </source>
</reference>
<evidence type="ECO:0000313" key="4">
    <source>
        <dbReference type="Proteomes" id="UP001430356"/>
    </source>
</evidence>
<feature type="compositionally biased region" description="Pro residues" evidence="1">
    <location>
        <begin position="487"/>
        <end position="498"/>
    </location>
</feature>
<sequence length="712" mass="72165">MLAEHGRRGRTTEAPVQVKTTAPRSLPPRWTSASADSLSDGSPAISPPTQGSRAAAEVESTQHAIRARARNDSPQQPPVSLPCRRGSMDNLTSAADAGLRRNTAPATQPHPPPRVPNRAALSPSTPALSSEAGCHAVSVSSPLCAAATAAPAPHWRSHQQRPSASPPTRTPEERDHRNSGRSRCQSIDQQALQRHGSVPCSSESEARPDAVFTGVRLVPGAASARRRHSSLTPLAADGFLGLPSLVAHSTAVAGVSSPGTAANGSTSTSARGRLHLTPPTLSVGGPDGAGGSRTSPRASMQQAARSTSPLSSAGGAPPTVSPPGSSRRRSGRSRRESSASTSLGSSVSLEDHERRRRNRGEGSANTSWAETAANGSPRSASSRRVHFTFGEPGAAGAGAADTSALSMHSGDDVRAPLPLYPSSSAAATALASAACDGDWRLTSSANSSSGRYAPSASSESLIAPSPSSLLSSPATKAAATARRYPSHSPPLAPSPAPPLLGSGVASVLSLRLNKREGRIEAVPTSAPARSGSTSSSTSPAVPAGAASAALSASWGSGADAAVAGATYRPGQPLPRPALKQVSRYSGGDGESASDAVLRDDGEPRSLRRANATTAAASSSAVPGIGTRVTSYLQDALIRRQQRRARDARAQPVGTAATDTLGSLAGGWATSTTAPPRLAGGGGRRGESVAKWSLLGVVALLSFFLVVMAAVMD</sequence>
<feature type="compositionally biased region" description="Polar residues" evidence="1">
    <location>
        <begin position="31"/>
        <end position="40"/>
    </location>
</feature>
<feature type="region of interest" description="Disordered" evidence="1">
    <location>
        <begin position="1"/>
        <end position="134"/>
    </location>
</feature>
<name>A0AAW0EQP1_9TRYP</name>
<dbReference type="Proteomes" id="UP001430356">
    <property type="component" value="Unassembled WGS sequence"/>
</dbReference>
<feature type="compositionally biased region" description="Low complexity" evidence="1">
    <location>
        <begin position="609"/>
        <end position="619"/>
    </location>
</feature>
<dbReference type="AlphaFoldDB" id="A0AAW0EQP1"/>
<feature type="compositionally biased region" description="Low complexity" evidence="1">
    <location>
        <begin position="447"/>
        <end position="481"/>
    </location>
</feature>
<accession>A0AAW0EQP1</accession>
<evidence type="ECO:0000313" key="3">
    <source>
        <dbReference type="EMBL" id="KAK7196035.1"/>
    </source>
</evidence>
<feature type="region of interest" description="Disordered" evidence="1">
    <location>
        <begin position="663"/>
        <end position="682"/>
    </location>
</feature>
<keyword evidence="4" id="KW-1185">Reference proteome</keyword>
<comment type="caution">
    <text evidence="3">The sequence shown here is derived from an EMBL/GenBank/DDBJ whole genome shotgun (WGS) entry which is preliminary data.</text>
</comment>
<feature type="transmembrane region" description="Helical" evidence="2">
    <location>
        <begin position="691"/>
        <end position="711"/>
    </location>
</feature>
<feature type="compositionally biased region" description="Polar residues" evidence="1">
    <location>
        <begin position="363"/>
        <end position="380"/>
    </location>
</feature>